<dbReference type="CDD" id="cd02440">
    <property type="entry name" value="AdoMet_MTases"/>
    <property type="match status" value="1"/>
</dbReference>
<sequence>MASILAAVFSRNTAAAVCFYIIITVLLNANNVSSFTKSNAFLLSAIPARTCKIYQAKLLSSFDNNPDRRAVIESMLVGSLLSPFMAYAAVRDPKTGILLPSPGEIASAIPTVWDEDDNPFTSSSSTSFARLDSSPDTIFYSEPRFVEHVDVQAVESMTSYISDRLLQSGDSVLDLCSSWTSHISPSTAQKLKRVAALGMNAKELEGNPSLTDWTVLDLNANKDIKLPYEAASFDVVMCQLSIDYLVHPLEVMKETARVMKPGGKIAIIFSNRLFLSKAVGLWTGSDDIEHAYTVGSYLHYSGGGFADIKAEDLSTRRQKGKEQVIVGDPLYVVTATKK</sequence>
<dbReference type="PANTHER" id="PTHR43036">
    <property type="entry name" value="OSJNBB0011N17.9 PROTEIN"/>
    <property type="match status" value="1"/>
</dbReference>
<evidence type="ECO:0000259" key="1">
    <source>
        <dbReference type="Pfam" id="PF08241"/>
    </source>
</evidence>
<dbReference type="SUPFAM" id="SSF53335">
    <property type="entry name" value="S-adenosyl-L-methionine-dependent methyltransferases"/>
    <property type="match status" value="1"/>
</dbReference>
<protein>
    <recommendedName>
        <fullName evidence="1">Methyltransferase type 11 domain-containing protein</fullName>
    </recommendedName>
</protein>
<evidence type="ECO:0000313" key="3">
    <source>
        <dbReference type="Proteomes" id="UP001530400"/>
    </source>
</evidence>
<comment type="caution">
    <text evidence="2">The sequence shown here is derived from an EMBL/GenBank/DDBJ whole genome shotgun (WGS) entry which is preliminary data.</text>
</comment>
<dbReference type="AlphaFoldDB" id="A0ABD3MXP7"/>
<feature type="domain" description="Methyltransferase type 11" evidence="1">
    <location>
        <begin position="219"/>
        <end position="267"/>
    </location>
</feature>
<dbReference type="EMBL" id="JALLPJ020001352">
    <property type="protein sequence ID" value="KAL3768167.1"/>
    <property type="molecule type" value="Genomic_DNA"/>
</dbReference>
<dbReference type="PANTHER" id="PTHR43036:SF2">
    <property type="entry name" value="OS04G0481300 PROTEIN"/>
    <property type="match status" value="1"/>
</dbReference>
<dbReference type="InterPro" id="IPR029063">
    <property type="entry name" value="SAM-dependent_MTases_sf"/>
</dbReference>
<dbReference type="InterPro" id="IPR013216">
    <property type="entry name" value="Methyltransf_11"/>
</dbReference>
<dbReference type="Pfam" id="PF08241">
    <property type="entry name" value="Methyltransf_11"/>
    <property type="match status" value="1"/>
</dbReference>
<proteinExistence type="predicted"/>
<gene>
    <name evidence="2" type="ORF">ACHAWO_006537</name>
</gene>
<dbReference type="Proteomes" id="UP001530400">
    <property type="component" value="Unassembled WGS sequence"/>
</dbReference>
<reference evidence="2 3" key="1">
    <citation type="submission" date="2024-10" db="EMBL/GenBank/DDBJ databases">
        <title>Updated reference genomes for cyclostephanoid diatoms.</title>
        <authorList>
            <person name="Roberts W.R."/>
            <person name="Alverson A.J."/>
        </authorList>
    </citation>
    <scope>NUCLEOTIDE SEQUENCE [LARGE SCALE GENOMIC DNA]</scope>
    <source>
        <strain evidence="2 3">AJA010-31</strain>
    </source>
</reference>
<name>A0ABD3MXP7_9STRA</name>
<evidence type="ECO:0000313" key="2">
    <source>
        <dbReference type="EMBL" id="KAL3768167.1"/>
    </source>
</evidence>
<accession>A0ABD3MXP7</accession>
<dbReference type="Gene3D" id="3.40.50.150">
    <property type="entry name" value="Vaccinia Virus protein VP39"/>
    <property type="match status" value="1"/>
</dbReference>
<organism evidence="2 3">
    <name type="scientific">Cyclotella atomus</name>
    <dbReference type="NCBI Taxonomy" id="382360"/>
    <lineage>
        <taxon>Eukaryota</taxon>
        <taxon>Sar</taxon>
        <taxon>Stramenopiles</taxon>
        <taxon>Ochrophyta</taxon>
        <taxon>Bacillariophyta</taxon>
        <taxon>Coscinodiscophyceae</taxon>
        <taxon>Thalassiosirophycidae</taxon>
        <taxon>Stephanodiscales</taxon>
        <taxon>Stephanodiscaceae</taxon>
        <taxon>Cyclotella</taxon>
    </lineage>
</organism>
<keyword evidence="3" id="KW-1185">Reference proteome</keyword>